<dbReference type="EMBL" id="CP032134">
    <property type="protein sequence ID" value="AXY56348.1"/>
    <property type="molecule type" value="Genomic_DNA"/>
</dbReference>
<evidence type="ECO:0000313" key="3">
    <source>
        <dbReference type="Proteomes" id="UP000263753"/>
    </source>
</evidence>
<evidence type="ECO:0000313" key="2">
    <source>
        <dbReference type="EMBL" id="AXY56348.1"/>
    </source>
</evidence>
<dbReference type="AlphaFoldDB" id="A0A3B7LUY0"/>
<gene>
    <name evidence="2" type="ORF">CDG60_07050</name>
</gene>
<feature type="transmembrane region" description="Helical" evidence="1">
    <location>
        <begin position="9"/>
        <end position="29"/>
    </location>
</feature>
<reference evidence="3" key="1">
    <citation type="submission" date="2018-09" db="EMBL/GenBank/DDBJ databases">
        <title>The complete genome of Acinetobacter sp. strain WCHAc010005.</title>
        <authorList>
            <person name="Hu Y."/>
            <person name="Long H."/>
            <person name="Feng Y."/>
            <person name="Zong Z."/>
        </authorList>
    </citation>
    <scope>NUCLEOTIDE SEQUENCE [LARGE SCALE GENOMIC DNA]</scope>
    <source>
        <strain evidence="3">WCHAc010005</strain>
    </source>
</reference>
<keyword evidence="1" id="KW-1133">Transmembrane helix</keyword>
<sequence length="226" mass="25562">MRIFSSPKLWMISFILTGLLIAFLFWLYLNVVASMHVSAQQADIQLPHSLPVRINVANHLQATSLGQVDTQLTVDKKLLLPLKGKYRAKLGFEVEVPVSVQIDYQTTIHINQSMPLNTTTDLIYQNRLLPEFPLNLDIPVRLDVPFELKKTYQVPIRIAFDGPVDLEFDEPVSLTVLHKFAPRLTLNDPVSMHNIAGFNAVMTNDVRDTVAALEMKMALPVRNIHP</sequence>
<accession>A0A3B7LUY0</accession>
<organism evidence="2 3">
    <name type="scientific">Acinetobacter chinensis</name>
    <dbReference type="NCBI Taxonomy" id="2004650"/>
    <lineage>
        <taxon>Bacteria</taxon>
        <taxon>Pseudomonadati</taxon>
        <taxon>Pseudomonadota</taxon>
        <taxon>Gammaproteobacteria</taxon>
        <taxon>Moraxellales</taxon>
        <taxon>Moraxellaceae</taxon>
        <taxon>Acinetobacter</taxon>
    </lineage>
</organism>
<proteinExistence type="predicted"/>
<evidence type="ECO:0000256" key="1">
    <source>
        <dbReference type="SAM" id="Phobius"/>
    </source>
</evidence>
<name>A0A3B7LUY0_9GAMM</name>
<keyword evidence="1" id="KW-0812">Transmembrane</keyword>
<dbReference type="Proteomes" id="UP000263753">
    <property type="component" value="Chromosome"/>
</dbReference>
<protein>
    <submittedName>
        <fullName evidence="2">Uncharacterized protein</fullName>
    </submittedName>
</protein>
<keyword evidence="1" id="KW-0472">Membrane</keyword>
<dbReference type="KEGG" id="achi:CDG60_07050"/>